<organism evidence="1 2">
    <name type="scientific">Cetraspora pellucida</name>
    <dbReference type="NCBI Taxonomy" id="1433469"/>
    <lineage>
        <taxon>Eukaryota</taxon>
        <taxon>Fungi</taxon>
        <taxon>Fungi incertae sedis</taxon>
        <taxon>Mucoromycota</taxon>
        <taxon>Glomeromycotina</taxon>
        <taxon>Glomeromycetes</taxon>
        <taxon>Diversisporales</taxon>
        <taxon>Gigasporaceae</taxon>
        <taxon>Cetraspora</taxon>
    </lineage>
</organism>
<keyword evidence="2" id="KW-1185">Reference proteome</keyword>
<name>A0ACA9P4B7_9GLOM</name>
<dbReference type="Proteomes" id="UP000789366">
    <property type="component" value="Unassembled WGS sequence"/>
</dbReference>
<evidence type="ECO:0000313" key="1">
    <source>
        <dbReference type="EMBL" id="CAG8689717.1"/>
    </source>
</evidence>
<dbReference type="EMBL" id="CAJVPW010020565">
    <property type="protein sequence ID" value="CAG8689717.1"/>
    <property type="molecule type" value="Genomic_DNA"/>
</dbReference>
<protein>
    <submittedName>
        <fullName evidence="1">17745_t:CDS:1</fullName>
    </submittedName>
</protein>
<sequence length="61" mass="6914">DQKFAKINNSETNSKRTAFYLYSYLKAYLNTATTNNSIADLKLDQALEKFITPSISLHILA</sequence>
<feature type="non-terminal residue" evidence="1">
    <location>
        <position position="1"/>
    </location>
</feature>
<evidence type="ECO:0000313" key="2">
    <source>
        <dbReference type="Proteomes" id="UP000789366"/>
    </source>
</evidence>
<proteinExistence type="predicted"/>
<gene>
    <name evidence="1" type="ORF">SPELUC_LOCUS10683</name>
</gene>
<accession>A0ACA9P4B7</accession>
<reference evidence="1" key="1">
    <citation type="submission" date="2021-06" db="EMBL/GenBank/DDBJ databases">
        <authorList>
            <person name="Kallberg Y."/>
            <person name="Tangrot J."/>
            <person name="Rosling A."/>
        </authorList>
    </citation>
    <scope>NUCLEOTIDE SEQUENCE</scope>
    <source>
        <strain evidence="1">28 12/20/2015</strain>
    </source>
</reference>
<comment type="caution">
    <text evidence="1">The sequence shown here is derived from an EMBL/GenBank/DDBJ whole genome shotgun (WGS) entry which is preliminary data.</text>
</comment>